<dbReference type="GO" id="GO:0005525">
    <property type="term" value="F:GTP binding"/>
    <property type="evidence" value="ECO:0007669"/>
    <property type="project" value="UniProtKB-UniRule"/>
</dbReference>
<comment type="subunit">
    <text evidence="10">Monomer. Associates with 30S ribosomal subunit, binds 16S rRNA.</text>
</comment>
<feature type="binding site" evidence="10">
    <location>
        <position position="287"/>
    </location>
    <ligand>
        <name>Zn(2+)</name>
        <dbReference type="ChEBI" id="CHEBI:29105"/>
    </ligand>
</feature>
<dbReference type="GO" id="GO:0019843">
    <property type="term" value="F:rRNA binding"/>
    <property type="evidence" value="ECO:0007669"/>
    <property type="project" value="UniProtKB-KW"/>
</dbReference>
<evidence type="ECO:0000256" key="2">
    <source>
        <dbReference type="ARBA" id="ARBA00022517"/>
    </source>
</evidence>
<reference evidence="14 15" key="1">
    <citation type="submission" date="2018-10" db="EMBL/GenBank/DDBJ databases">
        <title>Falsibacillus sp. genome draft.</title>
        <authorList>
            <person name="Shi S."/>
        </authorList>
    </citation>
    <scope>NUCLEOTIDE SEQUENCE [LARGE SCALE GENOMIC DNA]</scope>
    <source>
        <strain evidence="14 15">GY 10110</strain>
    </source>
</reference>
<name>A0A3L7JWF3_9BACI</name>
<dbReference type="EMBL" id="RCVZ01000007">
    <property type="protein sequence ID" value="RLQ95187.1"/>
    <property type="molecule type" value="Genomic_DNA"/>
</dbReference>
<keyword evidence="1 10" id="KW-0963">Cytoplasm</keyword>
<dbReference type="Proteomes" id="UP000276770">
    <property type="component" value="Unassembled WGS sequence"/>
</dbReference>
<proteinExistence type="inferred from homology"/>
<evidence type="ECO:0000256" key="9">
    <source>
        <dbReference type="ARBA" id="ARBA00023134"/>
    </source>
</evidence>
<keyword evidence="4 10" id="KW-0699">rRNA-binding</keyword>
<feature type="binding site" evidence="10">
    <location>
        <position position="295"/>
    </location>
    <ligand>
        <name>Zn(2+)</name>
        <dbReference type="ChEBI" id="CHEBI:29105"/>
    </ligand>
</feature>
<accession>A0A3L7JWF3</accession>
<evidence type="ECO:0000259" key="13">
    <source>
        <dbReference type="PROSITE" id="PS51721"/>
    </source>
</evidence>
<feature type="binding site" evidence="10">
    <location>
        <position position="282"/>
    </location>
    <ligand>
        <name>Zn(2+)</name>
        <dbReference type="ChEBI" id="CHEBI:29105"/>
    </ligand>
</feature>
<feature type="domain" description="EngC GTPase" evidence="12">
    <location>
        <begin position="110"/>
        <end position="257"/>
    </location>
</feature>
<dbReference type="InterPro" id="IPR004881">
    <property type="entry name" value="Ribosome_biogen_GTPase_RsgA"/>
</dbReference>
<evidence type="ECO:0000313" key="15">
    <source>
        <dbReference type="Proteomes" id="UP000276770"/>
    </source>
</evidence>
<dbReference type="PANTHER" id="PTHR32120:SF10">
    <property type="entry name" value="SMALL RIBOSOMAL SUBUNIT BIOGENESIS GTPASE RSGA"/>
    <property type="match status" value="1"/>
</dbReference>
<feature type="binding site" evidence="10">
    <location>
        <begin position="149"/>
        <end position="152"/>
    </location>
    <ligand>
        <name>GTP</name>
        <dbReference type="ChEBI" id="CHEBI:37565"/>
    </ligand>
</feature>
<evidence type="ECO:0000259" key="12">
    <source>
        <dbReference type="PROSITE" id="PS50936"/>
    </source>
</evidence>
<dbReference type="HAMAP" id="MF_01820">
    <property type="entry name" value="GTPase_RsgA"/>
    <property type="match status" value="1"/>
</dbReference>
<dbReference type="InterPro" id="IPR010914">
    <property type="entry name" value="RsgA_GTPase_dom"/>
</dbReference>
<feature type="domain" description="CP-type G" evidence="13">
    <location>
        <begin position="102"/>
        <end position="259"/>
    </location>
</feature>
<dbReference type="PANTHER" id="PTHR32120">
    <property type="entry name" value="SMALL RIBOSOMAL SUBUNIT BIOGENESIS GTPASE RSGA"/>
    <property type="match status" value="1"/>
</dbReference>
<evidence type="ECO:0000256" key="3">
    <source>
        <dbReference type="ARBA" id="ARBA00022723"/>
    </source>
</evidence>
<comment type="caution">
    <text evidence="14">The sequence shown here is derived from an EMBL/GenBank/DDBJ whole genome shotgun (WGS) entry which is preliminary data.</text>
</comment>
<evidence type="ECO:0000313" key="14">
    <source>
        <dbReference type="EMBL" id="RLQ95187.1"/>
    </source>
</evidence>
<dbReference type="InterPro" id="IPR027417">
    <property type="entry name" value="P-loop_NTPase"/>
</dbReference>
<dbReference type="InterPro" id="IPR030378">
    <property type="entry name" value="G_CP_dom"/>
</dbReference>
<feature type="compositionally biased region" description="Basic and acidic residues" evidence="11">
    <location>
        <begin position="326"/>
        <end position="338"/>
    </location>
</feature>
<comment type="cofactor">
    <cofactor evidence="10">
        <name>Zn(2+)</name>
        <dbReference type="ChEBI" id="CHEBI:29105"/>
    </cofactor>
    <text evidence="10">Binds 1 zinc ion per subunit.</text>
</comment>
<dbReference type="Gene3D" id="3.40.50.300">
    <property type="entry name" value="P-loop containing nucleotide triphosphate hydrolases"/>
    <property type="match status" value="1"/>
</dbReference>
<keyword evidence="15" id="KW-1185">Reference proteome</keyword>
<organism evidence="14 15">
    <name type="scientific">Falsibacillus albus</name>
    <dbReference type="NCBI Taxonomy" id="2478915"/>
    <lineage>
        <taxon>Bacteria</taxon>
        <taxon>Bacillati</taxon>
        <taxon>Bacillota</taxon>
        <taxon>Bacilli</taxon>
        <taxon>Bacillales</taxon>
        <taxon>Bacillaceae</taxon>
        <taxon>Falsibacillus</taxon>
    </lineage>
</organism>
<dbReference type="Gene3D" id="2.40.50.140">
    <property type="entry name" value="Nucleic acid-binding proteins"/>
    <property type="match status" value="1"/>
</dbReference>
<keyword evidence="7 10" id="KW-0862">Zinc</keyword>
<feature type="binding site" evidence="10">
    <location>
        <begin position="201"/>
        <end position="209"/>
    </location>
    <ligand>
        <name>GTP</name>
        <dbReference type="ChEBI" id="CHEBI:37565"/>
    </ligand>
</feature>
<dbReference type="SUPFAM" id="SSF50249">
    <property type="entry name" value="Nucleic acid-binding proteins"/>
    <property type="match status" value="1"/>
</dbReference>
<keyword evidence="6 10" id="KW-0378">Hydrolase</keyword>
<dbReference type="Pfam" id="PF03193">
    <property type="entry name" value="RsgA_GTPase"/>
    <property type="match status" value="1"/>
</dbReference>
<comment type="function">
    <text evidence="10">One of several proteins that assist in the late maturation steps of the functional core of the 30S ribosomal subunit. Helps release RbfA from mature subunits. May play a role in the assembly of ribosomal proteins into the subunit. Circularly permuted GTPase that catalyzes slow GTP hydrolysis, GTPase activity is stimulated by the 30S ribosomal subunit.</text>
</comment>
<evidence type="ECO:0000256" key="11">
    <source>
        <dbReference type="SAM" id="MobiDB-lite"/>
    </source>
</evidence>
<evidence type="ECO:0000256" key="8">
    <source>
        <dbReference type="ARBA" id="ARBA00022884"/>
    </source>
</evidence>
<dbReference type="GO" id="GO:0046872">
    <property type="term" value="F:metal ion binding"/>
    <property type="evidence" value="ECO:0007669"/>
    <property type="project" value="UniProtKB-KW"/>
</dbReference>
<dbReference type="SUPFAM" id="SSF52540">
    <property type="entry name" value="P-loop containing nucleoside triphosphate hydrolases"/>
    <property type="match status" value="1"/>
</dbReference>
<comment type="subcellular location">
    <subcellularLocation>
        <location evidence="10">Cytoplasm</location>
    </subcellularLocation>
</comment>
<dbReference type="GO" id="GO:0042274">
    <property type="term" value="P:ribosomal small subunit biogenesis"/>
    <property type="evidence" value="ECO:0007669"/>
    <property type="project" value="UniProtKB-UniRule"/>
</dbReference>
<dbReference type="InterPro" id="IPR012340">
    <property type="entry name" value="NA-bd_OB-fold"/>
</dbReference>
<protein>
    <recommendedName>
        <fullName evidence="10">Small ribosomal subunit biogenesis GTPase RsgA</fullName>
        <ecNumber evidence="10">3.6.1.-</ecNumber>
    </recommendedName>
</protein>
<gene>
    <name evidence="10 14" type="primary">rsgA</name>
    <name evidence="14" type="ORF">D9X91_11885</name>
</gene>
<evidence type="ECO:0000256" key="4">
    <source>
        <dbReference type="ARBA" id="ARBA00022730"/>
    </source>
</evidence>
<dbReference type="Gene3D" id="1.10.40.50">
    <property type="entry name" value="Probable gtpase engc, domain 3"/>
    <property type="match status" value="1"/>
</dbReference>
<feature type="binding site" evidence="10">
    <location>
        <position position="289"/>
    </location>
    <ligand>
        <name>Zn(2+)</name>
        <dbReference type="ChEBI" id="CHEBI:29105"/>
    </ligand>
</feature>
<keyword evidence="9 10" id="KW-0342">GTP-binding</keyword>
<dbReference type="NCBIfam" id="TIGR00157">
    <property type="entry name" value="ribosome small subunit-dependent GTPase A"/>
    <property type="match status" value="1"/>
</dbReference>
<keyword evidence="8 10" id="KW-0694">RNA-binding</keyword>
<dbReference type="RefSeq" id="WP_121680842.1">
    <property type="nucleotide sequence ID" value="NZ_RCVZ01000007.1"/>
</dbReference>
<keyword evidence="2 10" id="KW-0690">Ribosome biogenesis</keyword>
<dbReference type="CDD" id="cd01854">
    <property type="entry name" value="YjeQ_EngC"/>
    <property type="match status" value="1"/>
</dbReference>
<dbReference type="OrthoDB" id="9809485at2"/>
<comment type="similarity">
    <text evidence="10">Belongs to the TRAFAC class YlqF/YawG GTPase family. RsgA subfamily.</text>
</comment>
<feature type="region of interest" description="Disordered" evidence="11">
    <location>
        <begin position="326"/>
        <end position="352"/>
    </location>
</feature>
<keyword evidence="3 10" id="KW-0479">Metal-binding</keyword>
<dbReference type="GO" id="GO:0005737">
    <property type="term" value="C:cytoplasm"/>
    <property type="evidence" value="ECO:0007669"/>
    <property type="project" value="UniProtKB-SubCell"/>
</dbReference>
<dbReference type="AlphaFoldDB" id="A0A3L7JWF3"/>
<evidence type="ECO:0000256" key="1">
    <source>
        <dbReference type="ARBA" id="ARBA00022490"/>
    </source>
</evidence>
<feature type="compositionally biased region" description="Polar residues" evidence="11">
    <location>
        <begin position="343"/>
        <end position="352"/>
    </location>
</feature>
<dbReference type="GO" id="GO:0003924">
    <property type="term" value="F:GTPase activity"/>
    <property type="evidence" value="ECO:0007669"/>
    <property type="project" value="UniProtKB-UniRule"/>
</dbReference>
<dbReference type="PROSITE" id="PS50936">
    <property type="entry name" value="ENGC_GTPASE"/>
    <property type="match status" value="1"/>
</dbReference>
<dbReference type="PROSITE" id="PS51721">
    <property type="entry name" value="G_CP"/>
    <property type="match status" value="1"/>
</dbReference>
<evidence type="ECO:0000256" key="5">
    <source>
        <dbReference type="ARBA" id="ARBA00022741"/>
    </source>
</evidence>
<evidence type="ECO:0000256" key="7">
    <source>
        <dbReference type="ARBA" id="ARBA00022833"/>
    </source>
</evidence>
<evidence type="ECO:0000256" key="10">
    <source>
        <dbReference type="HAMAP-Rule" id="MF_01820"/>
    </source>
</evidence>
<keyword evidence="5 10" id="KW-0547">Nucleotide-binding</keyword>
<dbReference type="EC" id="3.6.1.-" evidence="10"/>
<evidence type="ECO:0000256" key="6">
    <source>
        <dbReference type="ARBA" id="ARBA00022801"/>
    </source>
</evidence>
<sequence length="352" mass="39982">MKNEIFIDFMKRVEENFEPYKQEFVLGRIVLEHKSQYKVMTIQGEWMCEISGKFHYLAGKVSDYPSVGDWVILKERKGEDKGLIEKILPRTSKFSRKKAGPETEEQIVAANIDDLIIVSSLNSDLNLRRIERYLILAWESGANPILVLSKSDLCEDVADKVDEVDAIAMGVPIIPISVKTGMGMKQLQEILKPGRTSALVGSSGVGKSTLINELLGAEKQIVQEIREDDNKGKHTTTFRELFFLDNGSCIIDTPGMREIQLWESQEGMASGFGDVESLFEQCKFRNCSHHKEPGCAVRQAIKDGDLTDERFQSYLKLQRELAYLDRKSDKKAQSEERKKWKKISQSANAPRR</sequence>